<dbReference type="RefSeq" id="WP_061942909.1">
    <property type="nucleotide sequence ID" value="NZ_CP013234.1"/>
</dbReference>
<dbReference type="KEGG" id="cpra:CPter91_4125"/>
<name>A0A127Q8W5_9BURK</name>
<proteinExistence type="predicted"/>
<dbReference type="OrthoDB" id="8912424at2"/>
<dbReference type="AlphaFoldDB" id="A0A127Q8W5"/>
<accession>A0A127Q8W5</accession>
<dbReference type="EMBL" id="CP013234">
    <property type="protein sequence ID" value="AMP06441.1"/>
    <property type="molecule type" value="Genomic_DNA"/>
</dbReference>
<reference evidence="2 3" key="1">
    <citation type="submission" date="2015-11" db="EMBL/GenBank/DDBJ databases">
        <title>Exploring the genomic traits of fungus-feeding bacterial genus Collimonas.</title>
        <authorList>
            <person name="Song C."/>
            <person name="Schmidt R."/>
            <person name="de Jager V."/>
            <person name="Krzyzanowska D."/>
            <person name="Jongedijk E."/>
            <person name="Cankar K."/>
            <person name="Beekwilder J."/>
            <person name="van Veen A."/>
            <person name="de Boer W."/>
            <person name="van Veen J.A."/>
            <person name="Garbeva P."/>
        </authorList>
    </citation>
    <scope>NUCLEOTIDE SEQUENCE [LARGE SCALE GENOMIC DNA]</scope>
    <source>
        <strain evidence="2 3">Ter91</strain>
    </source>
</reference>
<protein>
    <recommendedName>
        <fullName evidence="1">Novel STAND NTPase 3 domain-containing protein</fullName>
    </recommendedName>
</protein>
<dbReference type="Pfam" id="PF20720">
    <property type="entry name" value="nSTAND3"/>
    <property type="match status" value="1"/>
</dbReference>
<dbReference type="InterPro" id="IPR027417">
    <property type="entry name" value="P-loop_NTPase"/>
</dbReference>
<evidence type="ECO:0000259" key="1">
    <source>
        <dbReference type="Pfam" id="PF20720"/>
    </source>
</evidence>
<dbReference type="Proteomes" id="UP000074561">
    <property type="component" value="Chromosome"/>
</dbReference>
<dbReference type="PATRIC" id="fig|279113.9.peg.4093"/>
<dbReference type="SUPFAM" id="SSF52540">
    <property type="entry name" value="P-loop containing nucleoside triphosphate hydrolases"/>
    <property type="match status" value="1"/>
</dbReference>
<evidence type="ECO:0000313" key="2">
    <source>
        <dbReference type="EMBL" id="AMP06441.1"/>
    </source>
</evidence>
<evidence type="ECO:0000313" key="3">
    <source>
        <dbReference type="Proteomes" id="UP000074561"/>
    </source>
</evidence>
<dbReference type="InterPro" id="IPR049050">
    <property type="entry name" value="nSTAND3"/>
</dbReference>
<sequence length="1031" mass="113866">MDDRDKQIPPPKSWIAFEDLCHSLFKAIWNDPLAQKNGRSGQAQNGVDIYGSPGGDYGFHQGVQCKGKETQYGAKPNISELEREIAKAESFQPCLQHWIYATTAPVDATLQEAARKISTLRSKAGRFTVSVLGWGDIESLLCERKEVLAAIYPEHGIDVTGLLKGILAMPHGVEVRELLDIVKRGVHQTWGAATSNDDGRPFWRPIIFGEGRDLGPALMGRPLGPEDAASSPKLQESDAAVAELKRAFSVRIVGEPGSGKSTCAYQAAMQFATMGWNIVRLSDARADVIELQTSEDTSPTLFLIDDAHLTNPSVLLAAEEMTGPKRFLLSTHNANEYDTSYRGSIIIDVKRAVRTIAAALRSAPKQTLEVVRRVDDQIGDNIGTMPLEDRIDDAEAKAKFPWQFCFILGGGWRRAKIAADTARANGADIALAAAAIRQIASRDASPSFAELSGLLEVVCVDATETQQAVRWLVRERMLIGSDDLRCPHQRFAAVVLAQILTAQNPEGRENVGRMLRQVIADAAFPLAGLRSLLHELQFAVNGGTWAHLIPEQALTPLIERIWQPFNPEDKSDASLLLSELGAYINGGLHKLLLSHEETIGNWITHTRGQSSFGLGRLLHSIYNQDRALVASIVSAADPYVVATTISAVTPKTASYLGELLSGLRVDRENAWSQTFRTNLDRQRLVVFASEWPLSEPAWAFAVFCKAMADHDAALTLDMVEEFVPTAQKLLTDSPVSAFRDLQDITWQVLRVFDPLGVCVGQFAPNPRQRNLAAKLIREVKPQCLAAQLSAAHLREFQTASFLLSFLARTSPAKFRSTVARINWTRIAETVGSQWRNLPHDVEVLFMIAYGATTSREMLTEMIRVNLYRIEAFPPKLFLIAPSVAYEHIEKGGLIRLAQYGHVDWLFGYATIACLVEERPEFLESVLRPYEIPTGQVLSNAHPSWYDNAAEYIRIVAKEAPQCLQRILDAVEITGAEKGWTDALVHGAGPRKTVALLVEASLERDDMLGALATRLRTRFPKLSVPRNTEMRT</sequence>
<feature type="domain" description="Novel STAND NTPase 3" evidence="1">
    <location>
        <begin position="236"/>
        <end position="307"/>
    </location>
</feature>
<gene>
    <name evidence="2" type="ORF">CPter91_4125</name>
</gene>
<organism evidence="2 3">
    <name type="scientific">Collimonas pratensis</name>
    <dbReference type="NCBI Taxonomy" id="279113"/>
    <lineage>
        <taxon>Bacteria</taxon>
        <taxon>Pseudomonadati</taxon>
        <taxon>Pseudomonadota</taxon>
        <taxon>Betaproteobacteria</taxon>
        <taxon>Burkholderiales</taxon>
        <taxon>Oxalobacteraceae</taxon>
        <taxon>Collimonas</taxon>
    </lineage>
</organism>